<dbReference type="OMA" id="EHECATG"/>
<dbReference type="RefSeq" id="XP_008620261.1">
    <property type="nucleotide sequence ID" value="XM_008622039.1"/>
</dbReference>
<reference evidence="1 2" key="1">
    <citation type="submission" date="2012-04" db="EMBL/GenBank/DDBJ databases">
        <title>The Genome Sequence of Saprolegnia declina VS20.</title>
        <authorList>
            <consortium name="The Broad Institute Genome Sequencing Platform"/>
            <person name="Russ C."/>
            <person name="Nusbaum C."/>
            <person name="Tyler B."/>
            <person name="van West P."/>
            <person name="Dieguez-Uribeondo J."/>
            <person name="de Bruijn I."/>
            <person name="Tripathy S."/>
            <person name="Jiang R."/>
            <person name="Young S.K."/>
            <person name="Zeng Q."/>
            <person name="Gargeya S."/>
            <person name="Fitzgerald M."/>
            <person name="Haas B."/>
            <person name="Abouelleil A."/>
            <person name="Alvarado L."/>
            <person name="Arachchi H.M."/>
            <person name="Berlin A."/>
            <person name="Chapman S.B."/>
            <person name="Goldberg J."/>
            <person name="Griggs A."/>
            <person name="Gujja S."/>
            <person name="Hansen M."/>
            <person name="Howarth C."/>
            <person name="Imamovic A."/>
            <person name="Larimer J."/>
            <person name="McCowen C."/>
            <person name="Montmayeur A."/>
            <person name="Murphy C."/>
            <person name="Neiman D."/>
            <person name="Pearson M."/>
            <person name="Priest M."/>
            <person name="Roberts A."/>
            <person name="Saif S."/>
            <person name="Shea T."/>
            <person name="Sisk P."/>
            <person name="Sykes S."/>
            <person name="Wortman J."/>
            <person name="Nusbaum C."/>
            <person name="Birren B."/>
        </authorList>
    </citation>
    <scope>NUCLEOTIDE SEQUENCE [LARGE SCALE GENOMIC DNA]</scope>
    <source>
        <strain evidence="1 2">VS20</strain>
    </source>
</reference>
<proteinExistence type="predicted"/>
<dbReference type="EMBL" id="JH767235">
    <property type="protein sequence ID" value="EQC26266.1"/>
    <property type="molecule type" value="Genomic_DNA"/>
</dbReference>
<accession>T0PVG6</accession>
<evidence type="ECO:0000313" key="1">
    <source>
        <dbReference type="EMBL" id="EQC26266.1"/>
    </source>
</evidence>
<evidence type="ECO:0000313" key="2">
    <source>
        <dbReference type="Proteomes" id="UP000030762"/>
    </source>
</evidence>
<keyword evidence="2" id="KW-1185">Reference proteome</keyword>
<dbReference type="OrthoDB" id="10331839at2759"/>
<organism evidence="1 2">
    <name type="scientific">Saprolegnia diclina (strain VS20)</name>
    <dbReference type="NCBI Taxonomy" id="1156394"/>
    <lineage>
        <taxon>Eukaryota</taxon>
        <taxon>Sar</taxon>
        <taxon>Stramenopiles</taxon>
        <taxon>Oomycota</taxon>
        <taxon>Saprolegniomycetes</taxon>
        <taxon>Saprolegniales</taxon>
        <taxon>Saprolegniaceae</taxon>
        <taxon>Saprolegnia</taxon>
    </lineage>
</organism>
<dbReference type="VEuPathDB" id="FungiDB:SDRG_15853"/>
<protein>
    <submittedName>
        <fullName evidence="1">Uncharacterized protein</fullName>
    </submittedName>
</protein>
<gene>
    <name evidence="1" type="ORF">SDRG_15853</name>
</gene>
<dbReference type="AlphaFoldDB" id="T0PVG6"/>
<dbReference type="GeneID" id="19956580"/>
<dbReference type="Proteomes" id="UP000030762">
    <property type="component" value="Unassembled WGS sequence"/>
</dbReference>
<name>T0PVG6_SAPDV</name>
<feature type="non-terminal residue" evidence="1">
    <location>
        <position position="1"/>
    </location>
</feature>
<sequence>ATDVVAVAAEIFAAFRDRDLSPLRLVTSGERLQLYVAVTSASVFPAIAAALLASSDPQLVCLFLETYLTLQSDVALSTASTWIHGTLTKFGWERLLSPLLSLLDRWSPTHLAQAFQLVASLAGVDPTPVCARLHSPFLGELVRACYEALHAQLTQRLRAPITAYAEATSLLTRSLLLEQYVHVTRFEVVAGTWLYDRLPTALLHEIAAYGATDACTIVTLVAQHPTSFPPIAVVAPAGWAVRNVNLNLGSLLPDVARSGPPAAFDNAAWGSVLLVDVMTATLLTARCDAVGWSPAFLEACYVHAGLALLPALVAALSTHPSLSAEATVVAILQRAPEVLRSNTPSDTIGHLARYYAQHGRPQVTPQRPPSMSDVQLYLLLTVLEAVTSTDQIDILVAGVLHELDGAPWAIHASRAVIYRLFASFSHLLPPPARLRLVNACLENHVTALLVPRRGLAMDDLYVGCDCVACTRLHRELLTSDMRCLLTMQGVVPRCLRQLVHEHSDRLVLEHECATGYRVRKTPLSLVQTTNGPDGDLRRVMALREWKTLTLQPPVKRRWFWLF</sequence>
<dbReference type="InParanoid" id="T0PVG6"/>